<evidence type="ECO:0000259" key="5">
    <source>
        <dbReference type="PROSITE" id="PS51898"/>
    </source>
</evidence>
<feature type="domain" description="Tyr recombinase" evidence="5">
    <location>
        <begin position="155"/>
        <end position="334"/>
    </location>
</feature>
<evidence type="ECO:0000256" key="3">
    <source>
        <dbReference type="ARBA" id="ARBA00023125"/>
    </source>
</evidence>
<evidence type="ECO:0000313" key="6">
    <source>
        <dbReference type="EMBL" id="MFG6457888.1"/>
    </source>
</evidence>
<keyword evidence="4" id="KW-0233">DNA recombination</keyword>
<keyword evidence="3" id="KW-0238">DNA-binding</keyword>
<dbReference type="InterPro" id="IPR013762">
    <property type="entry name" value="Integrase-like_cat_sf"/>
</dbReference>
<proteinExistence type="inferred from homology"/>
<organism evidence="6 7">
    <name type="scientific">Pelomonas nitida</name>
    <dbReference type="NCBI Taxonomy" id="3299027"/>
    <lineage>
        <taxon>Bacteria</taxon>
        <taxon>Pseudomonadati</taxon>
        <taxon>Pseudomonadota</taxon>
        <taxon>Betaproteobacteria</taxon>
        <taxon>Burkholderiales</taxon>
        <taxon>Sphaerotilaceae</taxon>
        <taxon>Roseateles</taxon>
    </lineage>
</organism>
<accession>A0ABW7G7J3</accession>
<keyword evidence="7" id="KW-1185">Reference proteome</keyword>
<dbReference type="Gene3D" id="1.10.443.10">
    <property type="entry name" value="Intergrase catalytic core"/>
    <property type="match status" value="1"/>
</dbReference>
<dbReference type="InterPro" id="IPR050090">
    <property type="entry name" value="Tyrosine_recombinase_XerCD"/>
</dbReference>
<name>A0ABW7G7J3_9BURK</name>
<protein>
    <submittedName>
        <fullName evidence="6">Tyrosine-type recombinase/integrase</fullName>
    </submittedName>
</protein>
<dbReference type="Gene3D" id="1.10.150.130">
    <property type="match status" value="1"/>
</dbReference>
<comment type="caution">
    <text evidence="6">The sequence shown here is derived from an EMBL/GenBank/DDBJ whole genome shotgun (WGS) entry which is preliminary data.</text>
</comment>
<comment type="similarity">
    <text evidence="1">Belongs to the 'phage' integrase family.</text>
</comment>
<dbReference type="InterPro" id="IPR002104">
    <property type="entry name" value="Integrase_catalytic"/>
</dbReference>
<dbReference type="PANTHER" id="PTHR30349:SF41">
    <property type="entry name" value="INTEGRASE_RECOMBINASE PROTEIN MJ0367-RELATED"/>
    <property type="match status" value="1"/>
</dbReference>
<dbReference type="PROSITE" id="PS51898">
    <property type="entry name" value="TYR_RECOMBINASE"/>
    <property type="match status" value="1"/>
</dbReference>
<dbReference type="PANTHER" id="PTHR30349">
    <property type="entry name" value="PHAGE INTEGRASE-RELATED"/>
    <property type="match status" value="1"/>
</dbReference>
<dbReference type="InterPro" id="IPR011010">
    <property type="entry name" value="DNA_brk_join_enz"/>
</dbReference>
<evidence type="ECO:0000256" key="4">
    <source>
        <dbReference type="ARBA" id="ARBA00023172"/>
    </source>
</evidence>
<dbReference type="InterPro" id="IPR010998">
    <property type="entry name" value="Integrase_recombinase_N"/>
</dbReference>
<dbReference type="RefSeq" id="WP_394488743.1">
    <property type="nucleotide sequence ID" value="NZ_JBIGIA010000009.1"/>
</dbReference>
<evidence type="ECO:0000256" key="2">
    <source>
        <dbReference type="ARBA" id="ARBA00022908"/>
    </source>
</evidence>
<keyword evidence="2" id="KW-0229">DNA integration</keyword>
<dbReference type="Proteomes" id="UP001606305">
    <property type="component" value="Unassembled WGS sequence"/>
</dbReference>
<sequence>MIRKSSGLPPRVYAKHSAYYLVTLSNKWVRLCSLKDGLPAMYRALAKVADAELTRELMPGVISRWYDAKRPEWADKTADDQRRIADQMAEAFAEFDPSQVTTPVCAKYLGGYATTKRTYNLHRTMLRQVLAFAALEGLREGHNPVDNIPPKKLEGRHRVVTDDEVRRLKEAAAQQPRNGHALVQMIELAMLTGQRIGDVIKLRWQDVTDQGLMIDQGKGQGRTKLLVKWSPALRAAIAACGRGGDKIGHVLKSERGTGYTYGGLRSSWERLCERAKVEDLHIHDLRGRAGVDAMLDDDGEEDIKAAQRLLGHKSEGMTRHYVEGKYHKRVKPSR</sequence>
<gene>
    <name evidence="6" type="ORF">ACG00X_13680</name>
</gene>
<reference evidence="6 7" key="1">
    <citation type="submission" date="2024-09" db="EMBL/GenBank/DDBJ databases">
        <title>Novel species of the genus Pelomonas and Roseateles isolated from streams.</title>
        <authorList>
            <person name="Lu H."/>
        </authorList>
    </citation>
    <scope>NUCLEOTIDE SEQUENCE [LARGE SCALE GENOMIC DNA]</scope>
    <source>
        <strain evidence="6 7">BYS96W</strain>
    </source>
</reference>
<evidence type="ECO:0000313" key="7">
    <source>
        <dbReference type="Proteomes" id="UP001606305"/>
    </source>
</evidence>
<dbReference type="SUPFAM" id="SSF56349">
    <property type="entry name" value="DNA breaking-rejoining enzymes"/>
    <property type="match status" value="1"/>
</dbReference>
<dbReference type="EMBL" id="JBIGIA010000009">
    <property type="protein sequence ID" value="MFG6457888.1"/>
    <property type="molecule type" value="Genomic_DNA"/>
</dbReference>
<dbReference type="Pfam" id="PF00589">
    <property type="entry name" value="Phage_integrase"/>
    <property type="match status" value="1"/>
</dbReference>
<evidence type="ECO:0000256" key="1">
    <source>
        <dbReference type="ARBA" id="ARBA00008857"/>
    </source>
</evidence>